<keyword evidence="3" id="KW-1185">Reference proteome</keyword>
<feature type="domain" description="PAN-3" evidence="1">
    <location>
        <begin position="22"/>
        <end position="70"/>
    </location>
</feature>
<dbReference type="InterPro" id="IPR006583">
    <property type="entry name" value="PAN-3_domain"/>
</dbReference>
<dbReference type="AlphaFoldDB" id="A0A814LF34"/>
<evidence type="ECO:0000259" key="1">
    <source>
        <dbReference type="Pfam" id="PF08277"/>
    </source>
</evidence>
<dbReference type="EMBL" id="CAJNOC010005809">
    <property type="protein sequence ID" value="CAF1062648.1"/>
    <property type="molecule type" value="Genomic_DNA"/>
</dbReference>
<comment type="caution">
    <text evidence="2">The sequence shown here is derived from an EMBL/GenBank/DDBJ whole genome shotgun (WGS) entry which is preliminary data.</text>
</comment>
<dbReference type="CDD" id="cd00037">
    <property type="entry name" value="CLECT"/>
    <property type="match status" value="1"/>
</dbReference>
<reference evidence="2" key="1">
    <citation type="submission" date="2021-02" db="EMBL/GenBank/DDBJ databases">
        <authorList>
            <person name="Nowell W R."/>
        </authorList>
    </citation>
    <scope>NUCLEOTIDE SEQUENCE</scope>
    <source>
        <strain evidence="2">Ploen Becks lab</strain>
    </source>
</reference>
<dbReference type="Gene3D" id="3.10.100.10">
    <property type="entry name" value="Mannose-Binding Protein A, subunit A"/>
    <property type="match status" value="1"/>
</dbReference>
<organism evidence="2 3">
    <name type="scientific">Brachionus calyciflorus</name>
    <dbReference type="NCBI Taxonomy" id="104777"/>
    <lineage>
        <taxon>Eukaryota</taxon>
        <taxon>Metazoa</taxon>
        <taxon>Spiralia</taxon>
        <taxon>Gnathifera</taxon>
        <taxon>Rotifera</taxon>
        <taxon>Eurotatoria</taxon>
        <taxon>Monogononta</taxon>
        <taxon>Pseudotrocha</taxon>
        <taxon>Ploima</taxon>
        <taxon>Brachionidae</taxon>
        <taxon>Brachionus</taxon>
    </lineage>
</organism>
<dbReference type="SUPFAM" id="SSF56436">
    <property type="entry name" value="C-type lectin-like"/>
    <property type="match status" value="1"/>
</dbReference>
<name>A0A814LF34_9BILA</name>
<dbReference type="Pfam" id="PF08277">
    <property type="entry name" value="PAN_3"/>
    <property type="match status" value="1"/>
</dbReference>
<dbReference type="InterPro" id="IPR016187">
    <property type="entry name" value="CTDL_fold"/>
</dbReference>
<proteinExistence type="predicted"/>
<evidence type="ECO:0000313" key="3">
    <source>
        <dbReference type="Proteomes" id="UP000663879"/>
    </source>
</evidence>
<accession>A0A814LF34</accession>
<sequence length="240" mass="28294">MDVSYDTFLVMNYIILNNESLTVKIKAVNKFSCLQKCSLEPNCMYAFYERYECVLYAFSDTYNMTSSNNSQIYAKKFRKTEEQNEIILENVDSKVCNMSSEFWSLKKNSCEPCKPEFVKFSEVPFLCYHHTGGFKTFAQSKSYCETKTGVLFLPKTKQERDFFPKKFPGKKAYVNSMITKLGEKFKWPDGTNVFGFDWFQPDNLRWPWFLIENSLIINSNGYFHDFPDNRTFDLTICQHD</sequence>
<dbReference type="InterPro" id="IPR016186">
    <property type="entry name" value="C-type_lectin-like/link_sf"/>
</dbReference>
<dbReference type="OrthoDB" id="538816at2759"/>
<evidence type="ECO:0000313" key="2">
    <source>
        <dbReference type="EMBL" id="CAF1062648.1"/>
    </source>
</evidence>
<protein>
    <recommendedName>
        <fullName evidence="1">PAN-3 domain-containing protein</fullName>
    </recommendedName>
</protein>
<gene>
    <name evidence="2" type="ORF">OXX778_LOCUS19357</name>
</gene>
<dbReference type="Proteomes" id="UP000663879">
    <property type="component" value="Unassembled WGS sequence"/>
</dbReference>